<gene>
    <name evidence="2" type="ORF">F0562_026740</name>
</gene>
<keyword evidence="3" id="KW-1185">Reference proteome</keyword>
<evidence type="ECO:0000313" key="2">
    <source>
        <dbReference type="EMBL" id="KAA8540048.1"/>
    </source>
</evidence>
<evidence type="ECO:0000256" key="1">
    <source>
        <dbReference type="SAM" id="MobiDB-lite"/>
    </source>
</evidence>
<organism evidence="2 3">
    <name type="scientific">Nyssa sinensis</name>
    <dbReference type="NCBI Taxonomy" id="561372"/>
    <lineage>
        <taxon>Eukaryota</taxon>
        <taxon>Viridiplantae</taxon>
        <taxon>Streptophyta</taxon>
        <taxon>Embryophyta</taxon>
        <taxon>Tracheophyta</taxon>
        <taxon>Spermatophyta</taxon>
        <taxon>Magnoliopsida</taxon>
        <taxon>eudicotyledons</taxon>
        <taxon>Gunneridae</taxon>
        <taxon>Pentapetalae</taxon>
        <taxon>asterids</taxon>
        <taxon>Cornales</taxon>
        <taxon>Nyssaceae</taxon>
        <taxon>Nyssa</taxon>
    </lineage>
</organism>
<accession>A0A5J5BBM1</accession>
<dbReference type="PANTHER" id="PTHR33566:SF1">
    <property type="entry name" value="EN_SPM-LIKE TRANSPOSON-RELATED"/>
    <property type="match status" value="1"/>
</dbReference>
<dbReference type="EMBL" id="CM018037">
    <property type="protein sequence ID" value="KAA8540048.1"/>
    <property type="molecule type" value="Genomic_DNA"/>
</dbReference>
<proteinExistence type="predicted"/>
<feature type="region of interest" description="Disordered" evidence="1">
    <location>
        <begin position="73"/>
        <end position="100"/>
    </location>
</feature>
<evidence type="ECO:0000313" key="3">
    <source>
        <dbReference type="Proteomes" id="UP000325577"/>
    </source>
</evidence>
<feature type="compositionally biased region" description="Basic and acidic residues" evidence="1">
    <location>
        <begin position="83"/>
        <end position="98"/>
    </location>
</feature>
<dbReference type="AlphaFoldDB" id="A0A5J5BBM1"/>
<dbReference type="Gene3D" id="3.30.565.10">
    <property type="entry name" value="Histidine kinase-like ATPase, C-terminal domain"/>
    <property type="match status" value="1"/>
</dbReference>
<name>A0A5J5BBM1_9ASTE</name>
<reference evidence="2 3" key="1">
    <citation type="submission" date="2019-09" db="EMBL/GenBank/DDBJ databases">
        <title>A chromosome-level genome assembly of the Chinese tupelo Nyssa sinensis.</title>
        <authorList>
            <person name="Yang X."/>
            <person name="Kang M."/>
            <person name="Yang Y."/>
            <person name="Xiong H."/>
            <person name="Wang M."/>
            <person name="Zhang Z."/>
            <person name="Wang Z."/>
            <person name="Wu H."/>
            <person name="Ma T."/>
            <person name="Liu J."/>
            <person name="Xi Z."/>
        </authorList>
    </citation>
    <scope>NUCLEOTIDE SEQUENCE [LARGE SCALE GENOMIC DNA]</scope>
    <source>
        <strain evidence="2">J267</strain>
        <tissue evidence="2">Leaf</tissue>
    </source>
</reference>
<dbReference type="PANTHER" id="PTHR33566">
    <property type="entry name" value="EN/SPM-LIKE TRANSPOSON-RELATED"/>
    <property type="match status" value="1"/>
</dbReference>
<protein>
    <submittedName>
        <fullName evidence="2">Uncharacterized protein</fullName>
    </submittedName>
</protein>
<dbReference type="SUPFAM" id="SSF55874">
    <property type="entry name" value="ATPase domain of HSP90 chaperone/DNA topoisomerase II/histidine kinase"/>
    <property type="match status" value="1"/>
</dbReference>
<sequence length="1153" mass="130941">MSAAAHQFCSCTTNALFSLALTLTLLHYNRLFLSLSFSSPLCPSPVLNPNPARALFSEQSLCKSLERLIKMEAKSHQRRPSKRPSESENIDRPNKRPAESVNIYEEGDVQKIYKFRVLLPNGTSLELKFREPDNEMPIEQFIDTVKEEYFRTMRPTEPSKVKRRIDWKSQNLYFVDAFENMITNKVNFNKFKPEKYHIIRLQDGSREVDSYELPEEYTFETAMADLIDNSLQAIWSNSVNERRLIEDRISIFDTGPGMDGSEENSIVKWGKMGASLQRSSRGQAIGGKPPYLMPFFGMFGYGGPVASMHLGRHAMVSSKTKNSKKVYTLHLKREALLNNSGSEQTWRTDGGIRHPIEDEMQKSPQGTFTKVEIFEPKMKSLDVLQLQCKLKDIYFPYIQSDEVSNTRKTIMPIEFQVNGVDLAEIEGGEVAITNLHSSNGPEFVVQLHFHFNRDILEMNSPGLRASQEANARLKCIYFPIVEGKENIERILEKLEEEGCGITENFETFSRVSIRRLGRLLPDARWAWLPFMEPRQKKGDKAHILKRCCLRAKCFIETDAGFYPTPSKTDLAHHHPYTTALRNFGNKPSEKEKEVNVDFYKDGKPLSLLQLDRQYQEWIYQMHDRYDEEIDCGEDQPLIVVNPSDKKRLSISSDVVRVHKIIRRKGTTWKSGQKIKVLKGACTGCHKNNVYATLEYILLEGFQGDAGEARIICRPLGLPDENGCILAVNDGSVSIDIRGSISLPISVIDSVKCLAIETAEWNYQLEKQRQKTPSIIDILSANHCQELEVEGAFPIDAMVYAGHVFPKEIVAVVRPVSFHSASTSKNLDQKYIVREIFSMTLEIKFRTEDKGLQDVQHIYSGHMTPSSRKGFHGLYIFPLESKCPKNFEKAGVYTFSFSLRERNSGNFEKSVQVKALSEVGKWGHLCNEKISQYNVRVGSCFPPFSLACYDIYDNRIPFTSVPEVVVKISSGGRVLANVHKMKVDLSSNKFTLKIKEALIESNELDSIRPLYGATLVICPSNELFSVSIPCQVIPGSLQLVTALPPNLERQLLPGNVIKELFLEMFDAYGNHVEGGMEVLLNVDGFHFQDQRGSIRKVDDRGCIDLSSLLRVTGGYGKNGIHFLPDVFSYHGDLVQTFFLPSVKIEMILYCNQHF</sequence>
<dbReference type="Pfam" id="PF13589">
    <property type="entry name" value="HATPase_c_3"/>
    <property type="match status" value="1"/>
</dbReference>
<dbReference type="Proteomes" id="UP000325577">
    <property type="component" value="Linkage Group LG14"/>
</dbReference>
<dbReference type="OrthoDB" id="10036779at2759"/>
<dbReference type="InterPro" id="IPR036890">
    <property type="entry name" value="HATPase_C_sf"/>
</dbReference>